<protein>
    <recommendedName>
        <fullName evidence="4">Secreted protein</fullName>
    </recommendedName>
</protein>
<evidence type="ECO:0000256" key="1">
    <source>
        <dbReference type="SAM" id="MobiDB-lite"/>
    </source>
</evidence>
<evidence type="ECO:0000313" key="2">
    <source>
        <dbReference type="EMBL" id="MED6235032.1"/>
    </source>
</evidence>
<comment type="caution">
    <text evidence="2">The sequence shown here is derived from an EMBL/GenBank/DDBJ whole genome shotgun (WGS) entry which is preliminary data.</text>
</comment>
<name>A0ABU7AAK1_9TELE</name>
<dbReference type="Proteomes" id="UP001345963">
    <property type="component" value="Unassembled WGS sequence"/>
</dbReference>
<dbReference type="EMBL" id="JAHUTI010010119">
    <property type="protein sequence ID" value="MED6235032.1"/>
    <property type="molecule type" value="Genomic_DNA"/>
</dbReference>
<evidence type="ECO:0008006" key="4">
    <source>
        <dbReference type="Google" id="ProtNLM"/>
    </source>
</evidence>
<organism evidence="2 3">
    <name type="scientific">Ataeniobius toweri</name>
    <dbReference type="NCBI Taxonomy" id="208326"/>
    <lineage>
        <taxon>Eukaryota</taxon>
        <taxon>Metazoa</taxon>
        <taxon>Chordata</taxon>
        <taxon>Craniata</taxon>
        <taxon>Vertebrata</taxon>
        <taxon>Euteleostomi</taxon>
        <taxon>Actinopterygii</taxon>
        <taxon>Neopterygii</taxon>
        <taxon>Teleostei</taxon>
        <taxon>Neoteleostei</taxon>
        <taxon>Acanthomorphata</taxon>
        <taxon>Ovalentaria</taxon>
        <taxon>Atherinomorphae</taxon>
        <taxon>Cyprinodontiformes</taxon>
        <taxon>Goodeidae</taxon>
        <taxon>Ataeniobius</taxon>
    </lineage>
</organism>
<proteinExistence type="predicted"/>
<keyword evidence="3" id="KW-1185">Reference proteome</keyword>
<accession>A0ABU7AAK1</accession>
<evidence type="ECO:0000313" key="3">
    <source>
        <dbReference type="Proteomes" id="UP001345963"/>
    </source>
</evidence>
<feature type="region of interest" description="Disordered" evidence="1">
    <location>
        <begin position="38"/>
        <end position="72"/>
    </location>
</feature>
<reference evidence="2 3" key="1">
    <citation type="submission" date="2021-07" db="EMBL/GenBank/DDBJ databases">
        <authorList>
            <person name="Palmer J.M."/>
        </authorList>
    </citation>
    <scope>NUCLEOTIDE SEQUENCE [LARGE SCALE GENOMIC DNA]</scope>
    <source>
        <strain evidence="2 3">AT_MEX2019</strain>
        <tissue evidence="2">Muscle</tissue>
    </source>
</reference>
<gene>
    <name evidence="2" type="ORF">ATANTOWER_013454</name>
</gene>
<sequence length="116" mass="13248">MTPIFLFYAFAFGFEVCSSDFKKSHFLRGAPERSRRSIRCGRQVGGDPAHLRKIKQRSREDVHPVSTSTPSGWSVRRITELTHCSSFREGESVRRRKVKRSAPPNTDTELTCRACC</sequence>